<dbReference type="RefSeq" id="WP_246176156.1">
    <property type="nucleotide sequence ID" value="NZ_JACHIL010000006.1"/>
</dbReference>
<dbReference type="PANTHER" id="PTHR42756">
    <property type="entry name" value="TRANSCRIPTIONAL REGULATOR, MARR"/>
    <property type="match status" value="1"/>
</dbReference>
<dbReference type="GO" id="GO:0003700">
    <property type="term" value="F:DNA-binding transcription factor activity"/>
    <property type="evidence" value="ECO:0007669"/>
    <property type="project" value="InterPro"/>
</dbReference>
<accession>A0A7W8ALE2</accession>
<feature type="domain" description="HTH marR-type" evidence="4">
    <location>
        <begin position="19"/>
        <end position="152"/>
    </location>
</feature>
<keyword evidence="2 5" id="KW-0238">DNA-binding</keyword>
<comment type="caution">
    <text evidence="5">The sequence shown here is derived from an EMBL/GenBank/DDBJ whole genome shotgun (WGS) entry which is preliminary data.</text>
</comment>
<dbReference type="Proteomes" id="UP000531231">
    <property type="component" value="Unassembled WGS sequence"/>
</dbReference>
<evidence type="ECO:0000313" key="5">
    <source>
        <dbReference type="EMBL" id="MBB5092435.1"/>
    </source>
</evidence>
<dbReference type="PROSITE" id="PS01117">
    <property type="entry name" value="HTH_MARR_1"/>
    <property type="match status" value="1"/>
</dbReference>
<dbReference type="AlphaFoldDB" id="A0A7W8ALE2"/>
<dbReference type="PRINTS" id="PR00598">
    <property type="entry name" value="HTHMARR"/>
</dbReference>
<dbReference type="Gene3D" id="1.10.10.10">
    <property type="entry name" value="Winged helix-like DNA-binding domain superfamily/Winged helix DNA-binding domain"/>
    <property type="match status" value="1"/>
</dbReference>
<evidence type="ECO:0000313" key="6">
    <source>
        <dbReference type="Proteomes" id="UP000531231"/>
    </source>
</evidence>
<dbReference type="GO" id="GO:0003677">
    <property type="term" value="F:DNA binding"/>
    <property type="evidence" value="ECO:0007669"/>
    <property type="project" value="UniProtKB-KW"/>
</dbReference>
<proteinExistence type="predicted"/>
<evidence type="ECO:0000256" key="3">
    <source>
        <dbReference type="ARBA" id="ARBA00023163"/>
    </source>
</evidence>
<dbReference type="SMART" id="SM00347">
    <property type="entry name" value="HTH_MARR"/>
    <property type="match status" value="1"/>
</dbReference>
<dbReference type="PROSITE" id="PS50995">
    <property type="entry name" value="HTH_MARR_2"/>
    <property type="match status" value="1"/>
</dbReference>
<dbReference type="InterPro" id="IPR036390">
    <property type="entry name" value="WH_DNA-bd_sf"/>
</dbReference>
<keyword evidence="6" id="KW-1185">Reference proteome</keyword>
<dbReference type="EMBL" id="JACHIL010000006">
    <property type="protein sequence ID" value="MBB5092435.1"/>
    <property type="molecule type" value="Genomic_DNA"/>
</dbReference>
<evidence type="ECO:0000256" key="1">
    <source>
        <dbReference type="ARBA" id="ARBA00023015"/>
    </source>
</evidence>
<keyword evidence="1" id="KW-0805">Transcription regulation</keyword>
<dbReference type="InterPro" id="IPR023187">
    <property type="entry name" value="Tscrpt_reg_MarR-type_CS"/>
</dbReference>
<evidence type="ECO:0000259" key="4">
    <source>
        <dbReference type="PROSITE" id="PS50995"/>
    </source>
</evidence>
<sequence length="165" mass="18461">MKHHALLGAETPENSHYQNMRLCFELLSTAKMIDLSCAQRLAPYQLSESRFVILFLLQQESEGLAPHLLAERAGITRATLTGLLDGLEHDGFLIRNHSQTDRRSIIVTLTDKGKQTATSLVSDHSQWIASLMAPLNEQEKQMLSTLLGKIWTAAQEPADHDQSTR</sequence>
<dbReference type="SUPFAM" id="SSF46785">
    <property type="entry name" value="Winged helix' DNA-binding domain"/>
    <property type="match status" value="1"/>
</dbReference>
<gene>
    <name evidence="5" type="ORF">HNQ68_002992</name>
</gene>
<reference evidence="5 6" key="1">
    <citation type="submission" date="2020-08" db="EMBL/GenBank/DDBJ databases">
        <title>Genomic Encyclopedia of Type Strains, Phase IV (KMG-IV): sequencing the most valuable type-strain genomes for metagenomic binning, comparative biology and taxonomic classification.</title>
        <authorList>
            <person name="Goeker M."/>
        </authorList>
    </citation>
    <scope>NUCLEOTIDE SEQUENCE [LARGE SCALE GENOMIC DNA]</scope>
    <source>
        <strain evidence="5 6">DSM 25620</strain>
    </source>
</reference>
<evidence type="ECO:0000256" key="2">
    <source>
        <dbReference type="ARBA" id="ARBA00023125"/>
    </source>
</evidence>
<dbReference type="InterPro" id="IPR036388">
    <property type="entry name" value="WH-like_DNA-bd_sf"/>
</dbReference>
<protein>
    <submittedName>
        <fullName evidence="5">DNA-binding MarR family transcriptional regulator</fullName>
    </submittedName>
</protein>
<dbReference type="Pfam" id="PF01047">
    <property type="entry name" value="MarR"/>
    <property type="match status" value="1"/>
</dbReference>
<keyword evidence="3" id="KW-0804">Transcription</keyword>
<organism evidence="5 6">
    <name type="scientific">Pseudochrobactrum saccharolyticum</name>
    <dbReference type="NCBI Taxonomy" id="354352"/>
    <lineage>
        <taxon>Bacteria</taxon>
        <taxon>Pseudomonadati</taxon>
        <taxon>Pseudomonadota</taxon>
        <taxon>Alphaproteobacteria</taxon>
        <taxon>Hyphomicrobiales</taxon>
        <taxon>Brucellaceae</taxon>
        <taxon>Pseudochrobactrum</taxon>
    </lineage>
</organism>
<dbReference type="PANTHER" id="PTHR42756:SF1">
    <property type="entry name" value="TRANSCRIPTIONAL REPRESSOR OF EMRAB OPERON"/>
    <property type="match status" value="1"/>
</dbReference>
<dbReference type="InterPro" id="IPR000835">
    <property type="entry name" value="HTH_MarR-typ"/>
</dbReference>
<name>A0A7W8ALE2_9HYPH</name>